<dbReference type="InterPro" id="IPR052564">
    <property type="entry name" value="N-acetyltrans/Recomb-assoc"/>
</dbReference>
<organism evidence="2 3">
    <name type="scientific">Cyanobacterium stanieri (strain ATCC 29140 / PCC 7202)</name>
    <dbReference type="NCBI Taxonomy" id="292563"/>
    <lineage>
        <taxon>Bacteria</taxon>
        <taxon>Bacillati</taxon>
        <taxon>Cyanobacteriota</taxon>
        <taxon>Cyanophyceae</taxon>
        <taxon>Oscillatoriophycideae</taxon>
        <taxon>Chroococcales</taxon>
        <taxon>Geminocystaceae</taxon>
        <taxon>Cyanobacterium</taxon>
    </lineage>
</organism>
<dbReference type="EMBL" id="CP003940">
    <property type="protein sequence ID" value="AFZ47480.1"/>
    <property type="molecule type" value="Genomic_DNA"/>
</dbReference>
<dbReference type="PANTHER" id="PTHR43451:SF1">
    <property type="entry name" value="ACETYLTRANSFERASE"/>
    <property type="match status" value="1"/>
</dbReference>
<dbReference type="HOGENOM" id="CLU_087351_0_3_3"/>
<keyword evidence="3" id="KW-1185">Reference proteome</keyword>
<dbReference type="PROSITE" id="PS51186">
    <property type="entry name" value="GNAT"/>
    <property type="match status" value="1"/>
</dbReference>
<dbReference type="Pfam" id="PF13673">
    <property type="entry name" value="Acetyltransf_10"/>
    <property type="match status" value="1"/>
</dbReference>
<reference evidence="3" key="1">
    <citation type="journal article" date="2013" name="Proc. Natl. Acad. Sci. U.S.A.">
        <title>Improving the coverage of the cyanobacterial phylum using diversity-driven genome sequencing.</title>
        <authorList>
            <person name="Shih P.M."/>
            <person name="Wu D."/>
            <person name="Latifi A."/>
            <person name="Axen S.D."/>
            <person name="Fewer D.P."/>
            <person name="Talla E."/>
            <person name="Calteau A."/>
            <person name="Cai F."/>
            <person name="Tandeau de Marsac N."/>
            <person name="Rippka R."/>
            <person name="Herdman M."/>
            <person name="Sivonen K."/>
            <person name="Coursin T."/>
            <person name="Laurent T."/>
            <person name="Goodwin L."/>
            <person name="Nolan M."/>
            <person name="Davenport K.W."/>
            <person name="Han C.S."/>
            <person name="Rubin E.M."/>
            <person name="Eisen J.A."/>
            <person name="Woyke T."/>
            <person name="Gugger M."/>
            <person name="Kerfeld C.A."/>
        </authorList>
    </citation>
    <scope>NUCLEOTIDE SEQUENCE [LARGE SCALE GENOMIC DNA]</scope>
    <source>
        <strain evidence="3">ATCC 29140 / PCC 7202</strain>
    </source>
</reference>
<evidence type="ECO:0000313" key="3">
    <source>
        <dbReference type="Proteomes" id="UP000010483"/>
    </source>
</evidence>
<dbReference type="STRING" id="292563.Cyast_1518"/>
<dbReference type="eggNOG" id="COG0454">
    <property type="taxonomic scope" value="Bacteria"/>
</dbReference>
<evidence type="ECO:0000259" key="1">
    <source>
        <dbReference type="PROSITE" id="PS51186"/>
    </source>
</evidence>
<accession>K9YM53</accession>
<sequence length="154" mass="18034">MFRLISTSDFVRVQKIYQNSVLKLAPSLYSPEQVMAWSLFPNNIQKFYSFVFNPDTYVIENKEEIIGFCGLEKDGHIASLYVDPSYNRQGYGTKLLQYVLEQGIKAKINRFYTEASFFSHPVFLRCGFVVLEMETVKYGVVSFQRYKMEKEIIE</sequence>
<dbReference type="InterPro" id="IPR016181">
    <property type="entry name" value="Acyl_CoA_acyltransferase"/>
</dbReference>
<feature type="domain" description="N-acetyltransferase" evidence="1">
    <location>
        <begin position="1"/>
        <end position="153"/>
    </location>
</feature>
<name>K9YM53_CYASC</name>
<evidence type="ECO:0000313" key="2">
    <source>
        <dbReference type="EMBL" id="AFZ47480.1"/>
    </source>
</evidence>
<dbReference type="CDD" id="cd04301">
    <property type="entry name" value="NAT_SF"/>
    <property type="match status" value="1"/>
</dbReference>
<dbReference type="BioCyc" id="CSTA292563:G1353-1529-MONOMER"/>
<dbReference type="Gene3D" id="3.40.630.30">
    <property type="match status" value="1"/>
</dbReference>
<dbReference type="SUPFAM" id="SSF55729">
    <property type="entry name" value="Acyl-CoA N-acyltransferases (Nat)"/>
    <property type="match status" value="1"/>
</dbReference>
<dbReference type="InterPro" id="IPR000182">
    <property type="entry name" value="GNAT_dom"/>
</dbReference>
<dbReference type="GO" id="GO:0016747">
    <property type="term" value="F:acyltransferase activity, transferring groups other than amino-acyl groups"/>
    <property type="evidence" value="ECO:0007669"/>
    <property type="project" value="InterPro"/>
</dbReference>
<proteinExistence type="predicted"/>
<dbReference type="KEGG" id="csn:Cyast_1518"/>
<gene>
    <name evidence="2" type="ordered locus">Cyast_1518</name>
</gene>
<dbReference type="Proteomes" id="UP000010483">
    <property type="component" value="Chromosome"/>
</dbReference>
<dbReference type="AlphaFoldDB" id="K9YM53"/>
<dbReference type="PANTHER" id="PTHR43451">
    <property type="entry name" value="ACETYLTRANSFERASE (GNAT) FAMILY PROTEIN"/>
    <property type="match status" value="1"/>
</dbReference>
<protein>
    <submittedName>
        <fullName evidence="2">Acetyltransferase, GNAT family</fullName>
    </submittedName>
</protein>